<dbReference type="InterPro" id="IPR044861">
    <property type="entry name" value="IPNS-like_FE2OG_OXY"/>
</dbReference>
<evidence type="ECO:0000259" key="2">
    <source>
        <dbReference type="Pfam" id="PF03171"/>
    </source>
</evidence>
<dbReference type="SUPFAM" id="SSF51197">
    <property type="entry name" value="Clavaminate synthase-like"/>
    <property type="match status" value="1"/>
</dbReference>
<dbReference type="OrthoDB" id="414738at2759"/>
<feature type="non-terminal residue" evidence="3">
    <location>
        <position position="241"/>
    </location>
</feature>
<dbReference type="InterPro" id="IPR050231">
    <property type="entry name" value="Iron_ascorbate_oxido_reductase"/>
</dbReference>
<feature type="region of interest" description="Disordered" evidence="1">
    <location>
        <begin position="66"/>
        <end position="95"/>
    </location>
</feature>
<evidence type="ECO:0000313" key="4">
    <source>
        <dbReference type="Proteomes" id="UP000649617"/>
    </source>
</evidence>
<feature type="domain" description="Isopenicillin N synthase-like Fe(2+) 2OG dioxygenase" evidence="2">
    <location>
        <begin position="150"/>
        <end position="221"/>
    </location>
</feature>
<proteinExistence type="predicted"/>
<organism evidence="3 4">
    <name type="scientific">Symbiodinium pilosum</name>
    <name type="common">Dinoflagellate</name>
    <dbReference type="NCBI Taxonomy" id="2952"/>
    <lineage>
        <taxon>Eukaryota</taxon>
        <taxon>Sar</taxon>
        <taxon>Alveolata</taxon>
        <taxon>Dinophyceae</taxon>
        <taxon>Suessiales</taxon>
        <taxon>Symbiodiniaceae</taxon>
        <taxon>Symbiodinium</taxon>
    </lineage>
</organism>
<dbReference type="Gene3D" id="2.60.120.330">
    <property type="entry name" value="B-lactam Antibiotic, Isopenicillin N Synthase, Chain"/>
    <property type="match status" value="1"/>
</dbReference>
<dbReference type="InterPro" id="IPR027443">
    <property type="entry name" value="IPNS-like_sf"/>
</dbReference>
<name>A0A812THW3_SYMPI</name>
<reference evidence="3" key="1">
    <citation type="submission" date="2021-02" db="EMBL/GenBank/DDBJ databases">
        <authorList>
            <person name="Dougan E. K."/>
            <person name="Rhodes N."/>
            <person name="Thang M."/>
            <person name="Chan C."/>
        </authorList>
    </citation>
    <scope>NUCLEOTIDE SEQUENCE</scope>
</reference>
<accession>A0A812THW3</accession>
<dbReference type="Pfam" id="PF03171">
    <property type="entry name" value="2OG-FeII_Oxy"/>
    <property type="match status" value="1"/>
</dbReference>
<keyword evidence="4" id="KW-1185">Reference proteome</keyword>
<dbReference type="AlphaFoldDB" id="A0A812THW3"/>
<protein>
    <submittedName>
        <fullName evidence="3">HxnY protein</fullName>
    </submittedName>
</protein>
<dbReference type="EMBL" id="CAJNIZ010030191">
    <property type="protein sequence ID" value="CAE7521957.1"/>
    <property type="molecule type" value="Genomic_DNA"/>
</dbReference>
<evidence type="ECO:0000256" key="1">
    <source>
        <dbReference type="SAM" id="MobiDB-lite"/>
    </source>
</evidence>
<gene>
    <name evidence="3" type="primary">hxnY</name>
    <name evidence="3" type="ORF">SPIL2461_LOCUS13669</name>
</gene>
<comment type="caution">
    <text evidence="3">The sequence shown here is derived from an EMBL/GenBank/DDBJ whole genome shotgun (WGS) entry which is preliminary data.</text>
</comment>
<evidence type="ECO:0000313" key="3">
    <source>
        <dbReference type="EMBL" id="CAE7521957.1"/>
    </source>
</evidence>
<dbReference type="PANTHER" id="PTHR47990">
    <property type="entry name" value="2-OXOGLUTARATE (2OG) AND FE(II)-DEPENDENT OXYGENASE SUPERFAMILY PROTEIN-RELATED"/>
    <property type="match status" value="1"/>
</dbReference>
<sequence>RACERDLLCLRGSGLHAGHRAWHLRRVAAEAHGLAAEVLRAAALCEGSSGTMPRWPCPRVLWPRRRGFGPGPGEAGQHQQISQGQEGGTGPSQLPSEEELAGFRAVLDEYASEMFRLARRLLALMALALGKPRDFFEQHLTQPVATHRLLHYWPLEDYNTEIGVGEHTDYGLLTILKQDMVGGLQVLNAKDGRWIHCCPVKNAFVINLGDMLSRWTAHRFKHDPQNLVFLKSMPVGKDIWL</sequence>
<dbReference type="Proteomes" id="UP000649617">
    <property type="component" value="Unassembled WGS sequence"/>
</dbReference>